<evidence type="ECO:0000313" key="4">
    <source>
        <dbReference type="Proteomes" id="UP001500016"/>
    </source>
</evidence>
<evidence type="ECO:0000256" key="1">
    <source>
        <dbReference type="ARBA" id="ARBA00001947"/>
    </source>
</evidence>
<proteinExistence type="predicted"/>
<evidence type="ECO:0000313" key="3">
    <source>
        <dbReference type="EMBL" id="GAA2096300.1"/>
    </source>
</evidence>
<dbReference type="SUPFAM" id="SSF51556">
    <property type="entry name" value="Metallo-dependent hydrolases"/>
    <property type="match status" value="1"/>
</dbReference>
<gene>
    <name evidence="3" type="primary">hydA_2</name>
    <name evidence="3" type="ORF">GCM10009801_65750</name>
</gene>
<dbReference type="RefSeq" id="WP_344533439.1">
    <property type="nucleotide sequence ID" value="NZ_BAAAPE010000016.1"/>
</dbReference>
<keyword evidence="4" id="KW-1185">Reference proteome</keyword>
<reference evidence="3 4" key="1">
    <citation type="journal article" date="2019" name="Int. J. Syst. Evol. Microbiol.">
        <title>The Global Catalogue of Microorganisms (GCM) 10K type strain sequencing project: providing services to taxonomists for standard genome sequencing and annotation.</title>
        <authorList>
            <consortium name="The Broad Institute Genomics Platform"/>
            <consortium name="The Broad Institute Genome Sequencing Center for Infectious Disease"/>
            <person name="Wu L."/>
            <person name="Ma J."/>
        </authorList>
    </citation>
    <scope>NUCLEOTIDE SEQUENCE [LARGE SCALE GENOMIC DNA]</scope>
    <source>
        <strain evidence="3 4">JCM 15478</strain>
    </source>
</reference>
<accession>A0ABN2WPT6</accession>
<dbReference type="InterPro" id="IPR006680">
    <property type="entry name" value="Amidohydro-rel"/>
</dbReference>
<dbReference type="Gene3D" id="2.30.40.10">
    <property type="entry name" value="Urease, subunit C, domain 1"/>
    <property type="match status" value="1"/>
</dbReference>
<dbReference type="InterPro" id="IPR050378">
    <property type="entry name" value="Metallo-dep_Hydrolases_sf"/>
</dbReference>
<evidence type="ECO:0000259" key="2">
    <source>
        <dbReference type="Pfam" id="PF01979"/>
    </source>
</evidence>
<feature type="domain" description="Amidohydrolase-related" evidence="2">
    <location>
        <begin position="52"/>
        <end position="403"/>
    </location>
</feature>
<comment type="caution">
    <text evidence="3">The sequence shown here is derived from an EMBL/GenBank/DDBJ whole genome shotgun (WGS) entry which is preliminary data.</text>
</comment>
<name>A0ABN2WPT6_9ACTN</name>
<organism evidence="3 4">
    <name type="scientific">Streptomyces albiaxialis</name>
    <dbReference type="NCBI Taxonomy" id="329523"/>
    <lineage>
        <taxon>Bacteria</taxon>
        <taxon>Bacillati</taxon>
        <taxon>Actinomycetota</taxon>
        <taxon>Actinomycetes</taxon>
        <taxon>Kitasatosporales</taxon>
        <taxon>Streptomycetaceae</taxon>
        <taxon>Streptomyces</taxon>
    </lineage>
</organism>
<protein>
    <submittedName>
        <fullName evidence="3">Dihydropyrimidinase</fullName>
    </submittedName>
</protein>
<dbReference type="SUPFAM" id="SSF51338">
    <property type="entry name" value="Composite domain of metallo-dependent hydrolases"/>
    <property type="match status" value="1"/>
</dbReference>
<dbReference type="InterPro" id="IPR032466">
    <property type="entry name" value="Metal_Hydrolase"/>
</dbReference>
<dbReference type="InterPro" id="IPR011059">
    <property type="entry name" value="Metal-dep_hydrolase_composite"/>
</dbReference>
<comment type="cofactor">
    <cofactor evidence="1">
        <name>Zn(2+)</name>
        <dbReference type="ChEBI" id="CHEBI:29105"/>
    </cofactor>
</comment>
<dbReference type="EMBL" id="BAAAPE010000016">
    <property type="protein sequence ID" value="GAA2096300.1"/>
    <property type="molecule type" value="Genomic_DNA"/>
</dbReference>
<dbReference type="Pfam" id="PF01979">
    <property type="entry name" value="Amidohydro_1"/>
    <property type="match status" value="1"/>
</dbReference>
<sequence>MAAEEYDLVVRGGTLVTAGGSGPGDLGVADGRIVQLGGPMRGRRELDASGAYVLPGAVDTHVHLQATAPGPGDEPGFVDDFASGSRAALAGGVTTLGNMTFPADEAQSVEEAVARDLAAAGACSAVDYVLHPGLLRADDASLAAIPALAAQGHMSIKLFMMSLDEEADPSRLVAAVKRAGDAGMLTLVHCEDGALTRFVAEDLTASGRDALTHYPASRPDFTEAASVERAVAVCRATGAPVCLVHLSSGAALDAARRARAGGLPVYVETRPLYLHLTAEAHAASDGARFVGMPPLRQANDSRALWNGLADGSVDTVATDHAPWFLRDKLSPGHRLTAPRAGVAELETMVPMLYDAGVRTGRLSLERLVAVTATAPARLHGLYPRKGTLAPGADADLLVLDPDEERVIDGAAMESRAGYSVHDGRRVLGWPRFTVSRGEVVYADRTVTARPGRGRWLRRTRTGTPT</sequence>
<dbReference type="PANTHER" id="PTHR11647">
    <property type="entry name" value="HYDRANTOINASE/DIHYDROPYRIMIDINASE FAMILY MEMBER"/>
    <property type="match status" value="1"/>
</dbReference>
<dbReference type="PANTHER" id="PTHR11647:SF1">
    <property type="entry name" value="COLLAPSIN RESPONSE MEDIATOR PROTEIN"/>
    <property type="match status" value="1"/>
</dbReference>
<dbReference type="Proteomes" id="UP001500016">
    <property type="component" value="Unassembled WGS sequence"/>
</dbReference>
<dbReference type="Gene3D" id="3.20.20.140">
    <property type="entry name" value="Metal-dependent hydrolases"/>
    <property type="match status" value="1"/>
</dbReference>